<proteinExistence type="predicted"/>
<feature type="compositionally biased region" description="Low complexity" evidence="1">
    <location>
        <begin position="130"/>
        <end position="162"/>
    </location>
</feature>
<keyword evidence="3" id="KW-0732">Signal</keyword>
<evidence type="ECO:0000313" key="5">
    <source>
        <dbReference type="Proteomes" id="UP000239563"/>
    </source>
</evidence>
<dbReference type="EMBL" id="LT795056">
    <property type="protein sequence ID" value="SJX61643.1"/>
    <property type="molecule type" value="Genomic_DNA"/>
</dbReference>
<evidence type="ECO:0000256" key="3">
    <source>
        <dbReference type="SAM" id="SignalP"/>
    </source>
</evidence>
<dbReference type="Proteomes" id="UP000239563">
    <property type="component" value="Chromosome III"/>
</dbReference>
<protein>
    <submittedName>
        <fullName evidence="4">Uncharacterized protein</fullName>
    </submittedName>
</protein>
<accession>A0A2N8UBD4</accession>
<name>A0A2N8UBD4_9BASI</name>
<sequence>MQIATAFTVLASLAGLSQAFEINFPNNNGGYWVTNYTNTLNWKANSSDPSFFSVQLLNANNSQLNGNFQIGNALVTANGTAQIFIDRIPSGTYSLLFVNSSNYELDRPQVYYTSSPFEVKPNGTQPAPVTANTNADPSSSSTTAATGSASATLSSATSTGTSRPSSGKTNGASGLVQGSAAVALVGSVASVVLGLGVGLLA</sequence>
<feature type="signal peptide" evidence="3">
    <location>
        <begin position="1"/>
        <end position="19"/>
    </location>
</feature>
<gene>
    <name evidence="4" type="ORF">SRS1_12627</name>
</gene>
<feature type="chain" id="PRO_5014783079" evidence="3">
    <location>
        <begin position="20"/>
        <end position="201"/>
    </location>
</feature>
<evidence type="ECO:0000256" key="1">
    <source>
        <dbReference type="SAM" id="MobiDB-lite"/>
    </source>
</evidence>
<feature type="transmembrane region" description="Helical" evidence="2">
    <location>
        <begin position="180"/>
        <end position="200"/>
    </location>
</feature>
<dbReference type="AlphaFoldDB" id="A0A2N8UBD4"/>
<keyword evidence="2" id="KW-1133">Transmembrane helix</keyword>
<feature type="region of interest" description="Disordered" evidence="1">
    <location>
        <begin position="122"/>
        <end position="171"/>
    </location>
</feature>
<keyword evidence="2" id="KW-0472">Membrane</keyword>
<keyword evidence="2" id="KW-0812">Transmembrane</keyword>
<evidence type="ECO:0000313" key="4">
    <source>
        <dbReference type="EMBL" id="SJX61643.1"/>
    </source>
</evidence>
<evidence type="ECO:0000256" key="2">
    <source>
        <dbReference type="SAM" id="Phobius"/>
    </source>
</evidence>
<organism evidence="4 5">
    <name type="scientific">Sporisorium reilianum f. sp. reilianum</name>
    <dbReference type="NCBI Taxonomy" id="72559"/>
    <lineage>
        <taxon>Eukaryota</taxon>
        <taxon>Fungi</taxon>
        <taxon>Dikarya</taxon>
        <taxon>Basidiomycota</taxon>
        <taxon>Ustilaginomycotina</taxon>
        <taxon>Ustilaginomycetes</taxon>
        <taxon>Ustilaginales</taxon>
        <taxon>Ustilaginaceae</taxon>
        <taxon>Sporisorium</taxon>
    </lineage>
</organism>
<reference evidence="4 5" key="1">
    <citation type="submission" date="2017-02" db="EMBL/GenBank/DDBJ databases">
        <authorList>
            <person name="Peterson S.W."/>
        </authorList>
    </citation>
    <scope>NUCLEOTIDE SEQUENCE [LARGE SCALE GENOMIC DNA]</scope>
    <source>
        <strain evidence="4 5">SRS1_H2-8</strain>
    </source>
</reference>